<evidence type="ECO:0000256" key="5">
    <source>
        <dbReference type="ARBA" id="ARBA00022840"/>
    </source>
</evidence>
<accession>D4CWW2</accession>
<feature type="coiled-coil region" evidence="6">
    <location>
        <begin position="522"/>
        <end position="563"/>
    </location>
</feature>
<evidence type="ECO:0000259" key="7">
    <source>
        <dbReference type="Pfam" id="PF13086"/>
    </source>
</evidence>
<dbReference type="InterPro" id="IPR041679">
    <property type="entry name" value="DNA2/NAM7-like_C"/>
</dbReference>
<evidence type="ECO:0000259" key="8">
    <source>
        <dbReference type="Pfam" id="PF13087"/>
    </source>
</evidence>
<evidence type="ECO:0000256" key="6">
    <source>
        <dbReference type="SAM" id="Coils"/>
    </source>
</evidence>
<reference evidence="9 10" key="1">
    <citation type="submission" date="2010-02" db="EMBL/GenBank/DDBJ databases">
        <authorList>
            <person name="Weinstock G."/>
            <person name="Sodergren E."/>
            <person name="Clifton S."/>
            <person name="Fulton L."/>
            <person name="Fulton B."/>
            <person name="Courtney L."/>
            <person name="Fronick C."/>
            <person name="Harrison M."/>
            <person name="Strong C."/>
            <person name="Farmer C."/>
            <person name="Delahaunty K."/>
            <person name="Markovic C."/>
            <person name="Hall O."/>
            <person name="Minx P."/>
            <person name="Tomlinson C."/>
            <person name="Mitreva M."/>
            <person name="Nelson J."/>
            <person name="Hou S."/>
            <person name="Wollam A."/>
            <person name="Pepin K.H."/>
            <person name="Johnson M."/>
            <person name="Bhonagiri V."/>
            <person name="Zhang X."/>
            <person name="Suruliraj S."/>
            <person name="Warren W."/>
            <person name="Chinwalla A."/>
            <person name="Mardis E.R."/>
            <person name="Wilson R.K."/>
        </authorList>
    </citation>
    <scope>NUCLEOTIDE SEQUENCE [LARGE SCALE GENOMIC DNA]</scope>
    <source>
        <strain evidence="9 10">ATCC 33693</strain>
    </source>
</reference>
<comment type="caution">
    <text evidence="9">The sequence shown here is derived from an EMBL/GenBank/DDBJ whole genome shotgun (WGS) entry which is preliminary data.</text>
</comment>
<dbReference type="AlphaFoldDB" id="D4CWW2"/>
<evidence type="ECO:0000256" key="4">
    <source>
        <dbReference type="ARBA" id="ARBA00022806"/>
    </source>
</evidence>
<dbReference type="InterPro" id="IPR050534">
    <property type="entry name" value="Coronavir_polyprotein_1ab"/>
</dbReference>
<keyword evidence="3" id="KW-0378">Hydrolase</keyword>
<dbReference type="InterPro" id="IPR041677">
    <property type="entry name" value="DNA2/NAM7_AAA_11"/>
</dbReference>
<evidence type="ECO:0008006" key="11">
    <source>
        <dbReference type="Google" id="ProtNLM"/>
    </source>
</evidence>
<dbReference type="STRING" id="546275.FUSPEROL_01921"/>
<comment type="similarity">
    <text evidence="1">Belongs to the DNA2/NAM7 helicase family.</text>
</comment>
<dbReference type="PANTHER" id="PTHR43788">
    <property type="entry name" value="DNA2/NAM7 HELICASE FAMILY MEMBER"/>
    <property type="match status" value="1"/>
</dbReference>
<dbReference type="HOGENOM" id="CLU_004155_0_1_0"/>
<keyword evidence="5" id="KW-0067">ATP-binding</keyword>
<keyword evidence="4" id="KW-0347">Helicase</keyword>
<organism evidence="9 10">
    <name type="scientific">Fusobacterium periodonticum ATCC 33693</name>
    <dbReference type="NCBI Taxonomy" id="546275"/>
    <lineage>
        <taxon>Bacteria</taxon>
        <taxon>Fusobacteriati</taxon>
        <taxon>Fusobacteriota</taxon>
        <taxon>Fusobacteriia</taxon>
        <taxon>Fusobacteriales</taxon>
        <taxon>Fusobacteriaceae</taxon>
        <taxon>Fusobacterium</taxon>
    </lineage>
</organism>
<dbReference type="OrthoDB" id="9757917at2"/>
<keyword evidence="2" id="KW-0547">Nucleotide-binding</keyword>
<feature type="domain" description="DNA2/NAM7 helicase helicase" evidence="7">
    <location>
        <begin position="288"/>
        <end position="825"/>
    </location>
</feature>
<evidence type="ECO:0000313" key="9">
    <source>
        <dbReference type="EMBL" id="EFE86177.1"/>
    </source>
</evidence>
<dbReference type="eggNOG" id="COG1112">
    <property type="taxonomic scope" value="Bacteria"/>
</dbReference>
<dbReference type="eggNOG" id="COG0419">
    <property type="taxonomic scope" value="Bacteria"/>
</dbReference>
<dbReference type="SUPFAM" id="SSF52540">
    <property type="entry name" value="P-loop containing nucleoside triphosphate hydrolases"/>
    <property type="match status" value="1"/>
</dbReference>
<dbReference type="Pfam" id="PF13086">
    <property type="entry name" value="AAA_11"/>
    <property type="match status" value="1"/>
</dbReference>
<evidence type="ECO:0000256" key="3">
    <source>
        <dbReference type="ARBA" id="ARBA00022801"/>
    </source>
</evidence>
<dbReference type="GO" id="GO:0005524">
    <property type="term" value="F:ATP binding"/>
    <property type="evidence" value="ECO:0007669"/>
    <property type="project" value="UniProtKB-KW"/>
</dbReference>
<feature type="domain" description="DNA2/NAM7 helicase-like C-terminal" evidence="8">
    <location>
        <begin position="925"/>
        <end position="1039"/>
    </location>
</feature>
<dbReference type="Pfam" id="PF13087">
    <property type="entry name" value="AAA_12"/>
    <property type="match status" value="1"/>
</dbReference>
<feature type="coiled-coil region" evidence="6">
    <location>
        <begin position="603"/>
        <end position="630"/>
    </location>
</feature>
<sequence length="1065" mass="124426">MFRINKVKKERDMNKNDIMDAWLTVEHLSEGNLDKDSSSFEINKIPKISTKEEINNHTKYNWKEYFSEVLEKYYIKNKEKNEKKDLSNMGIIIYFGVFKTSELLESLREVYGTEETYEDIDTSSEKFTLSLSFDKDLKFIPEDLFLTMVGYVKNNNRFPDNLVKLEEEEREKLKEKFEERDFNEVFNELTEKYLINEDNFKFKIFDNIKSDFNSLHSFFVDDLISAKSIHTDNLDRYLFGFTGNRKNLDGNLKSDKFNPMELENILQPKNYPMGRFPSNPKYALSFMQQVAVNLYLNDSNNILSVNGPPGTGKTTLLKDIFADLIVRQAYEMMDYLEVALSGTENYYDKALIAEIPSQISKYNIIVASSNNGAVQNIVNDLPLIKNIDDSFLEKIIEVDYFKNLSNQKIKIDYIEDKETEKKFRQKTHIELDEKNWGLFSMEGGASTNVSNILNYIESILEELKGNEKPSIKIIEEFKDLYKIIKNKKDEMQKVYLKYKEFSFMKNKLNEIEEELNSRPQRKLALENSIKNIEKEIELLKEKIENFQNIIFEKNEELKLIENDIVTSKRNLDVILAQKPQKTFLEILIGFFKKRGDSEYTFRLNNENNKLNNLENKAKEIKTLIDKSKSEFEENKSKIETSMNKKIKMRENFENYFSNKTLEKYTLEEDIRKIEDLLIKKNILNFNQSYEKLQLSNPWFDDEFRKMQSNLFILALGVRKYFLALNNAHLKAALNILRYREKNIQKDNGKKLIKIAWEWINFTIPVVSSTFASFGRMFKYFDANSLGALFIDEAGQATPQASVGAIFRSKKVMVVGDPSQIKPVLILDSNIMIVISKNYKISETLFSNDTSTQSLVDNASQYGFYKNEDEWIGIPLWVHRRSNYPMFNISNKISYNDLMVQGKNSEEAYGKAEWYHVEGNAENKYVANQGNFLKELLEEKIKENLENKDNIFIITPFKNIATRIIEELKSINFVKFENNKATNIGTVHTFQGKEAKIVYFVLGADEKSKGAAKWAVEEPNMLNVAATRAKEEFYIIGDQKLYLDLGSKIIKDTVQIINSYNENKEI</sequence>
<name>D4CWW2_9FUSO</name>
<dbReference type="Gene3D" id="3.40.50.300">
    <property type="entry name" value="P-loop containing nucleotide triphosphate hydrolases"/>
    <property type="match status" value="3"/>
</dbReference>
<dbReference type="InterPro" id="IPR027417">
    <property type="entry name" value="P-loop_NTPase"/>
</dbReference>
<gene>
    <name evidence="9" type="ORF">FUSPEROL_01921</name>
</gene>
<dbReference type="Proteomes" id="UP000003748">
    <property type="component" value="Unassembled WGS sequence"/>
</dbReference>
<dbReference type="EMBL" id="ACJY01000096">
    <property type="protein sequence ID" value="EFE86177.1"/>
    <property type="molecule type" value="Genomic_DNA"/>
</dbReference>
<keyword evidence="6" id="KW-0175">Coiled coil</keyword>
<evidence type="ECO:0000256" key="2">
    <source>
        <dbReference type="ARBA" id="ARBA00022741"/>
    </source>
</evidence>
<evidence type="ECO:0000313" key="10">
    <source>
        <dbReference type="Proteomes" id="UP000003748"/>
    </source>
</evidence>
<proteinExistence type="inferred from homology"/>
<dbReference type="GO" id="GO:0016787">
    <property type="term" value="F:hydrolase activity"/>
    <property type="evidence" value="ECO:0007669"/>
    <property type="project" value="UniProtKB-KW"/>
</dbReference>
<dbReference type="GO" id="GO:0043139">
    <property type="term" value="F:5'-3' DNA helicase activity"/>
    <property type="evidence" value="ECO:0007669"/>
    <property type="project" value="TreeGrafter"/>
</dbReference>
<evidence type="ECO:0000256" key="1">
    <source>
        <dbReference type="ARBA" id="ARBA00007913"/>
    </source>
</evidence>
<protein>
    <recommendedName>
        <fullName evidence="11">DNA2/NAM7 helicase-like C-terminal domain-containing protein</fullName>
    </recommendedName>
</protein>
<dbReference type="PANTHER" id="PTHR43788:SF8">
    <property type="entry name" value="DNA-BINDING PROTEIN SMUBP-2"/>
    <property type="match status" value="1"/>
</dbReference>